<dbReference type="PATRIC" id="fig|1449350.3.peg.2363"/>
<dbReference type="InterPro" id="IPR036691">
    <property type="entry name" value="Endo/exonu/phosph_ase_sf"/>
</dbReference>
<proteinExistence type="predicted"/>
<organism evidence="2 3">
    <name type="scientific">Roseivivax halodurans JCM 10272</name>
    <dbReference type="NCBI Taxonomy" id="1449350"/>
    <lineage>
        <taxon>Bacteria</taxon>
        <taxon>Pseudomonadati</taxon>
        <taxon>Pseudomonadota</taxon>
        <taxon>Alphaproteobacteria</taxon>
        <taxon>Rhodobacterales</taxon>
        <taxon>Roseobacteraceae</taxon>
        <taxon>Roseivivax</taxon>
    </lineage>
</organism>
<gene>
    <name evidence="2" type="ORF">OCH239_03045</name>
</gene>
<evidence type="ECO:0000313" key="2">
    <source>
        <dbReference type="EMBL" id="ETX14582.1"/>
    </source>
</evidence>
<keyword evidence="3" id="KW-1185">Reference proteome</keyword>
<dbReference type="EMBL" id="JALZ01000010">
    <property type="protein sequence ID" value="ETX14582.1"/>
    <property type="molecule type" value="Genomic_DNA"/>
</dbReference>
<dbReference type="eggNOG" id="COG2374">
    <property type="taxonomic scope" value="Bacteria"/>
</dbReference>
<evidence type="ECO:0000259" key="1">
    <source>
        <dbReference type="Pfam" id="PF03372"/>
    </source>
</evidence>
<name>X7EF71_9RHOB</name>
<sequence>MARSYFTVATFNLRNLVNSGVTYYQTNRYSEAAFARKIAWLAEQLYRMDADFVGCQEVFHAEAFQALADAYEAIVAERDGTGAAERKRYSEVWHLPNAQGSAEDPSPGVGFLSRSPILEKRSRQDLTDDPIEVADIGGLDYRLTQLSRPQQFARVALAEGHEGWIANAHLKSKRPLYAAGSEAEVEANAEFLERAMGSLRSLVLRAGEALALRREVIGLMEGTTTPLIVVGDLNDDIGAVTTEMVRGEAPFRGLPIDVKALFWDVEMHSAARIQLRRSEGVEFFTNIYNGHYSTIDHILVSQEFFYRNTRAIGDVAFVRCLNDHLTDSSLTGAPGLGAASDHGQITARLWIDT</sequence>
<dbReference type="GO" id="GO:0003824">
    <property type="term" value="F:catalytic activity"/>
    <property type="evidence" value="ECO:0007669"/>
    <property type="project" value="InterPro"/>
</dbReference>
<dbReference type="Proteomes" id="UP000022447">
    <property type="component" value="Unassembled WGS sequence"/>
</dbReference>
<comment type="caution">
    <text evidence="2">The sequence shown here is derived from an EMBL/GenBank/DDBJ whole genome shotgun (WGS) entry which is preliminary data.</text>
</comment>
<dbReference type="OrthoDB" id="525956at2"/>
<dbReference type="InterPro" id="IPR005135">
    <property type="entry name" value="Endo/exonuclease/phosphatase"/>
</dbReference>
<dbReference type="STRING" id="1449350.OCH239_03045"/>
<feature type="domain" description="Endonuclease/exonuclease/phosphatase" evidence="1">
    <location>
        <begin position="9"/>
        <end position="342"/>
    </location>
</feature>
<dbReference type="AlphaFoldDB" id="X7EF71"/>
<dbReference type="Pfam" id="PF03372">
    <property type="entry name" value="Exo_endo_phos"/>
    <property type="match status" value="1"/>
</dbReference>
<dbReference type="Gene3D" id="3.60.10.10">
    <property type="entry name" value="Endonuclease/exonuclease/phosphatase"/>
    <property type="match status" value="1"/>
</dbReference>
<reference evidence="2 3" key="1">
    <citation type="submission" date="2014-01" db="EMBL/GenBank/DDBJ databases">
        <title>Roseivivax halodurans JCM 10272 Genome Sequencing.</title>
        <authorList>
            <person name="Lai Q."/>
            <person name="Li G."/>
            <person name="Shao Z."/>
        </authorList>
    </citation>
    <scope>NUCLEOTIDE SEQUENCE [LARGE SCALE GENOMIC DNA]</scope>
    <source>
        <strain evidence="2 3">JCM 10272</strain>
    </source>
</reference>
<accession>X7EF71</accession>
<evidence type="ECO:0000313" key="3">
    <source>
        <dbReference type="Proteomes" id="UP000022447"/>
    </source>
</evidence>
<dbReference type="RefSeq" id="WP_037262561.1">
    <property type="nucleotide sequence ID" value="NZ_JALZ01000010.1"/>
</dbReference>
<protein>
    <recommendedName>
        <fullName evidence="1">Endonuclease/exonuclease/phosphatase domain-containing protein</fullName>
    </recommendedName>
</protein>
<dbReference type="SUPFAM" id="SSF56219">
    <property type="entry name" value="DNase I-like"/>
    <property type="match status" value="1"/>
</dbReference>